<organism evidence="5 6">
    <name type="scientific">Actinacidiphila epipremni</name>
    <dbReference type="NCBI Taxonomy" id="2053013"/>
    <lineage>
        <taxon>Bacteria</taxon>
        <taxon>Bacillati</taxon>
        <taxon>Actinomycetota</taxon>
        <taxon>Actinomycetes</taxon>
        <taxon>Kitasatosporales</taxon>
        <taxon>Streptomycetaceae</taxon>
        <taxon>Actinacidiphila</taxon>
    </lineage>
</organism>
<evidence type="ECO:0000259" key="3">
    <source>
        <dbReference type="Pfam" id="PF13111"/>
    </source>
</evidence>
<feature type="region of interest" description="Disordered" evidence="1">
    <location>
        <begin position="802"/>
        <end position="831"/>
    </location>
</feature>
<dbReference type="Pfam" id="PF18157">
    <property type="entry name" value="MID_pPIWI_RE"/>
    <property type="match status" value="1"/>
</dbReference>
<feature type="region of interest" description="Disordered" evidence="1">
    <location>
        <begin position="295"/>
        <end position="319"/>
    </location>
</feature>
<dbReference type="RefSeq" id="WP_167986598.1">
    <property type="nucleotide sequence ID" value="NZ_JAATEJ010000034.1"/>
</dbReference>
<comment type="caution">
    <text evidence="5">The sequence shown here is derived from an EMBL/GenBank/DDBJ whole genome shotgun (WGS) entry which is preliminary data.</text>
</comment>
<gene>
    <name evidence="5" type="ORF">HCN08_30795</name>
</gene>
<evidence type="ECO:0000256" key="1">
    <source>
        <dbReference type="SAM" id="MobiDB-lite"/>
    </source>
</evidence>
<evidence type="ECO:0000259" key="2">
    <source>
        <dbReference type="Pfam" id="PF13032"/>
    </source>
</evidence>
<evidence type="ECO:0000313" key="5">
    <source>
        <dbReference type="EMBL" id="NJP47762.1"/>
    </source>
</evidence>
<sequence length="930" mass="102702">MPSQPTRPHLDTLAYRCTPTLLDGATVYLREFPKGVTSMWTLLDKQYKDMISREEAQAPHSVLTSALRCLTGGYVQFDPKQGFLATRHRVNDDTLRDAFTLMHGLILGRDIDDIDLNRPSPLAERVAETPQDERLLADYLTVSPGRQPDAPNWVYRTVAWDLSQRLARTTWSVDGRQIIFRSDSNGGLVAWDQPWTNKSKTAHALARIRLTMKTLPNLTDPLILVSAQSTRVASRMAYTRTVLAEQADPALPLVEVEMAGRGRVRRVHRMALQTLARLGMDHSVLHGVQQRVDAEQEAEAAAAAAERGSGNPQPPVRGPVELGSVRPLHSKNFSFPIGRGVGMHHLRELHRHFGDVLGADSPRIVQDARARGFKQLAQAELAVKPDDIVRSLDAMGYAHLRIVCLWFRDENRTRMLHGLAGVFGLDPQALDPAEGIPVPLDGGHVSAVFHQVPTFLAHSPASGRIEDIEHVTSLKAQPGTLVGVWAETEFAAGSDEEEPEPGTTDDSQTSTGRPAPDEDAKYRARRTLAALGAVSQFTGDRKIPRKKKKDSDKPAADHQVISSLLDLCRSLGIIDRRIDQVMVDAHGPYKPGQIAHCGIHVRRQSRQGKDRTAKICITASVLVPPAAEGGAWTLHGWSYTDRTWRPYHQAQAAFHAEPYPTGKMTEFDDDNQGYKKVAALLDQSLLDLADFLGGTPYTVTVDAVGVRRLWMGLHNRRQGQPSQPGTTWLPGSTLAPRDRPLAVIRINKDMDEVPRPVQVSHLDEEGTAVRTNKVTNLLYQVEPDLGTPTWLLATVPNQFDGAGAGRLGEDKTRWSADPGSSDPKDRRKNEVRAPWYTMTATEIYPIIAATSAGLETAPIEPQSLALMAARLCHQPLAWANRTRYPVPLHAAQQMDLDHPQYRRTAVPADQDANETGERSINSSPVEEPEN</sequence>
<dbReference type="InterPro" id="IPR040496">
    <property type="entry name" value="MID_pPIWI_RE"/>
</dbReference>
<feature type="region of interest" description="Disordered" evidence="1">
    <location>
        <begin position="491"/>
        <end position="520"/>
    </location>
</feature>
<feature type="region of interest" description="Disordered" evidence="1">
    <location>
        <begin position="901"/>
        <end position="930"/>
    </location>
</feature>
<feature type="domain" description="pPIWI-RE RNaseH" evidence="2">
    <location>
        <begin position="596"/>
        <end position="900"/>
    </location>
</feature>
<reference evidence="5 6" key="1">
    <citation type="submission" date="2020-03" db="EMBL/GenBank/DDBJ databases">
        <title>WGS of actinomycetes isolated from Thailand.</title>
        <authorList>
            <person name="Thawai C."/>
        </authorList>
    </citation>
    <scope>NUCLEOTIDE SEQUENCE [LARGE SCALE GENOMIC DNA]</scope>
    <source>
        <strain evidence="5 6">PRB2-1</strain>
    </source>
</reference>
<dbReference type="InterPro" id="IPR025085">
    <property type="entry name" value="pPIWI_RE_X"/>
</dbReference>
<evidence type="ECO:0000313" key="6">
    <source>
        <dbReference type="Proteomes" id="UP000734511"/>
    </source>
</evidence>
<feature type="compositionally biased region" description="Basic and acidic residues" evidence="1">
    <location>
        <begin position="822"/>
        <end position="831"/>
    </location>
</feature>
<name>A0ABX0ZXX8_9ACTN</name>
<dbReference type="Pfam" id="PF13032">
    <property type="entry name" value="RNaseH_pPIWI_RE"/>
    <property type="match status" value="1"/>
</dbReference>
<dbReference type="InterPro" id="IPR024996">
    <property type="entry name" value="RNaseH_pPIWI_RE"/>
</dbReference>
<proteinExistence type="predicted"/>
<dbReference type="Proteomes" id="UP000734511">
    <property type="component" value="Unassembled WGS sequence"/>
</dbReference>
<evidence type="ECO:0000259" key="4">
    <source>
        <dbReference type="Pfam" id="PF18157"/>
    </source>
</evidence>
<dbReference type="EMBL" id="JAATEJ010000034">
    <property type="protein sequence ID" value="NJP47762.1"/>
    <property type="molecule type" value="Genomic_DNA"/>
</dbReference>
<dbReference type="Pfam" id="PF13111">
    <property type="entry name" value="pPIWI_RE_X"/>
    <property type="match status" value="1"/>
</dbReference>
<protein>
    <submittedName>
        <fullName evidence="5">DUF3893 domain-containing protein</fullName>
    </submittedName>
</protein>
<feature type="domain" description="pPIWI-RE module N-terminal" evidence="3">
    <location>
        <begin position="14"/>
        <end position="370"/>
    </location>
</feature>
<accession>A0ABX0ZXX8</accession>
<feature type="domain" description="Prokaryotic pPIWI-RE MID" evidence="4">
    <location>
        <begin position="483"/>
        <end position="576"/>
    </location>
</feature>
<keyword evidence="6" id="KW-1185">Reference proteome</keyword>